<dbReference type="Proteomes" id="UP000267469">
    <property type="component" value="Unassembled WGS sequence"/>
</dbReference>
<name>A0A3N0EGT4_SINP1</name>
<dbReference type="GO" id="GO:0016491">
    <property type="term" value="F:oxidoreductase activity"/>
    <property type="evidence" value="ECO:0007669"/>
    <property type="project" value="UniProtKB-KW"/>
</dbReference>
<dbReference type="InterPro" id="IPR036188">
    <property type="entry name" value="FAD/NAD-bd_sf"/>
</dbReference>
<sequence length="303" mass="33509">MKNRNQFEVIVIGGSYAGLSAAMALGRSLRKTLIIDSGKPCNRQTPYSHNFITLDGTPPAVIAEKAKEQVLQYDTVIYEKGLVTQVEKEGTGFTVKLDNGEFRTAQKVLFSTGVRDIMPPIPGFKECWGITVIHCPYCHGYEVRNARTGILAHGEKAFDFSKMIRHWTDDLTLFTNGEAGLTQEQRELLKKLHVEVVEKKISGLTHDTGMLKHIDFADGTDFVLDALYHHADYEQHCKAPEQLGCQLTEQGHIEVDFFGKTTIEGVFAAGDNTTPMRAVSVAVAAGTKAGAFINKELIDEAYK</sequence>
<protein>
    <submittedName>
        <fullName evidence="5">NAD(P)/FAD-dependent oxidoreductase</fullName>
    </submittedName>
</protein>
<evidence type="ECO:0000259" key="4">
    <source>
        <dbReference type="Pfam" id="PF07992"/>
    </source>
</evidence>
<evidence type="ECO:0000313" key="5">
    <source>
        <dbReference type="EMBL" id="RNL87093.1"/>
    </source>
</evidence>
<dbReference type="InterPro" id="IPR050097">
    <property type="entry name" value="Ferredoxin-NADP_redctase_2"/>
</dbReference>
<dbReference type="OrthoDB" id="9806179at2"/>
<dbReference type="PRINTS" id="PR00368">
    <property type="entry name" value="FADPNR"/>
</dbReference>
<keyword evidence="1" id="KW-0285">Flavoprotein</keyword>
<dbReference type="PANTHER" id="PTHR48105">
    <property type="entry name" value="THIOREDOXIN REDUCTASE 1-RELATED-RELATED"/>
    <property type="match status" value="1"/>
</dbReference>
<accession>A0A3N0EGT4</accession>
<dbReference type="PRINTS" id="PR00469">
    <property type="entry name" value="PNDRDTASEII"/>
</dbReference>
<organism evidence="5 6">
    <name type="scientific">Sinomicrobium pectinilyticum</name>
    <dbReference type="NCBI Taxonomy" id="1084421"/>
    <lineage>
        <taxon>Bacteria</taxon>
        <taxon>Pseudomonadati</taxon>
        <taxon>Bacteroidota</taxon>
        <taxon>Flavobacteriia</taxon>
        <taxon>Flavobacteriales</taxon>
        <taxon>Flavobacteriaceae</taxon>
        <taxon>Sinomicrobium</taxon>
    </lineage>
</organism>
<dbReference type="RefSeq" id="WP_123216046.1">
    <property type="nucleotide sequence ID" value="NZ_RJTM01000074.1"/>
</dbReference>
<proteinExistence type="predicted"/>
<dbReference type="InterPro" id="IPR023753">
    <property type="entry name" value="FAD/NAD-binding_dom"/>
</dbReference>
<evidence type="ECO:0000256" key="2">
    <source>
        <dbReference type="ARBA" id="ARBA00023002"/>
    </source>
</evidence>
<feature type="domain" description="FAD/NAD(P)-binding" evidence="4">
    <location>
        <begin position="8"/>
        <end position="286"/>
    </location>
</feature>
<keyword evidence="3" id="KW-0812">Transmembrane</keyword>
<gene>
    <name evidence="5" type="ORF">ED312_10880</name>
</gene>
<evidence type="ECO:0000256" key="1">
    <source>
        <dbReference type="ARBA" id="ARBA00022630"/>
    </source>
</evidence>
<comment type="caution">
    <text evidence="5">The sequence shown here is derived from an EMBL/GenBank/DDBJ whole genome shotgun (WGS) entry which is preliminary data.</text>
</comment>
<evidence type="ECO:0000256" key="3">
    <source>
        <dbReference type="SAM" id="Phobius"/>
    </source>
</evidence>
<dbReference type="Gene3D" id="3.50.50.60">
    <property type="entry name" value="FAD/NAD(P)-binding domain"/>
    <property type="match status" value="2"/>
</dbReference>
<dbReference type="AlphaFoldDB" id="A0A3N0EGT4"/>
<reference evidence="5 6" key="1">
    <citation type="submission" date="2018-10" db="EMBL/GenBank/DDBJ databases">
        <title>Sinomicrobium pectinilyticum sp. nov., a pectinase-producing bacterium isolated from alkaline and saline soil, and emended description of the genus Sinomicrobium.</title>
        <authorList>
            <person name="Cheng B."/>
            <person name="Li C."/>
            <person name="Lai Q."/>
            <person name="Du M."/>
            <person name="Shao Z."/>
            <person name="Xu P."/>
            <person name="Yang C."/>
        </authorList>
    </citation>
    <scope>NUCLEOTIDE SEQUENCE [LARGE SCALE GENOMIC DNA]</scope>
    <source>
        <strain evidence="5 6">5DNS001</strain>
    </source>
</reference>
<keyword evidence="3" id="KW-1133">Transmembrane helix</keyword>
<dbReference type="EMBL" id="RJTM01000074">
    <property type="protein sequence ID" value="RNL87093.1"/>
    <property type="molecule type" value="Genomic_DNA"/>
</dbReference>
<evidence type="ECO:0000313" key="6">
    <source>
        <dbReference type="Proteomes" id="UP000267469"/>
    </source>
</evidence>
<dbReference type="Pfam" id="PF07992">
    <property type="entry name" value="Pyr_redox_2"/>
    <property type="match status" value="1"/>
</dbReference>
<keyword evidence="3" id="KW-0472">Membrane</keyword>
<feature type="transmembrane region" description="Helical" evidence="3">
    <location>
        <begin position="6"/>
        <end position="25"/>
    </location>
</feature>
<keyword evidence="2" id="KW-0560">Oxidoreductase</keyword>
<keyword evidence="6" id="KW-1185">Reference proteome</keyword>
<dbReference type="SUPFAM" id="SSF51905">
    <property type="entry name" value="FAD/NAD(P)-binding domain"/>
    <property type="match status" value="1"/>
</dbReference>